<comment type="caution">
    <text evidence="6">The sequence shown here is derived from an EMBL/GenBank/DDBJ whole genome shotgun (WGS) entry which is preliminary data.</text>
</comment>
<evidence type="ECO:0000259" key="5">
    <source>
        <dbReference type="PROSITE" id="PS50987"/>
    </source>
</evidence>
<name>A0ABR7W7Y1_9ACTN</name>
<evidence type="ECO:0000256" key="1">
    <source>
        <dbReference type="ARBA" id="ARBA00023015"/>
    </source>
</evidence>
<dbReference type="Proteomes" id="UP000602395">
    <property type="component" value="Unassembled WGS sequence"/>
</dbReference>
<keyword evidence="3" id="KW-0804">Transcription</keyword>
<dbReference type="InterPro" id="IPR001845">
    <property type="entry name" value="HTH_ArsR_DNA-bd_dom"/>
</dbReference>
<gene>
    <name evidence="6" type="ORF">IDF66_05005</name>
</gene>
<feature type="region of interest" description="Disordered" evidence="4">
    <location>
        <begin position="1"/>
        <end position="29"/>
    </location>
</feature>
<dbReference type="EMBL" id="JACWMS010000001">
    <property type="protein sequence ID" value="MBD1318936.1"/>
    <property type="molecule type" value="Genomic_DNA"/>
</dbReference>
<keyword evidence="2" id="KW-0238">DNA-binding</keyword>
<evidence type="ECO:0000256" key="3">
    <source>
        <dbReference type="ARBA" id="ARBA00023163"/>
    </source>
</evidence>
<dbReference type="Gene3D" id="1.10.10.10">
    <property type="entry name" value="Winged helix-like DNA-binding domain superfamily/Winged helix DNA-binding domain"/>
    <property type="match status" value="1"/>
</dbReference>
<dbReference type="InterPro" id="IPR051011">
    <property type="entry name" value="Metal_resp_trans_reg"/>
</dbReference>
<dbReference type="PANTHER" id="PTHR43132">
    <property type="entry name" value="ARSENICAL RESISTANCE OPERON REPRESSOR ARSR-RELATED"/>
    <property type="match status" value="1"/>
</dbReference>
<dbReference type="SMART" id="SM00418">
    <property type="entry name" value="HTH_ARSR"/>
    <property type="match status" value="1"/>
</dbReference>
<evidence type="ECO:0000256" key="4">
    <source>
        <dbReference type="SAM" id="MobiDB-lite"/>
    </source>
</evidence>
<evidence type="ECO:0000313" key="7">
    <source>
        <dbReference type="Proteomes" id="UP000602395"/>
    </source>
</evidence>
<dbReference type="InterPro" id="IPR011991">
    <property type="entry name" value="ArsR-like_HTH"/>
</dbReference>
<dbReference type="CDD" id="cd00090">
    <property type="entry name" value="HTH_ARSR"/>
    <property type="match status" value="1"/>
</dbReference>
<organism evidence="6 7">
    <name type="scientific">Gordonia hankookensis</name>
    <dbReference type="NCBI Taxonomy" id="589403"/>
    <lineage>
        <taxon>Bacteria</taxon>
        <taxon>Bacillati</taxon>
        <taxon>Actinomycetota</taxon>
        <taxon>Actinomycetes</taxon>
        <taxon>Mycobacteriales</taxon>
        <taxon>Gordoniaceae</taxon>
        <taxon>Gordonia</taxon>
    </lineage>
</organism>
<evidence type="ECO:0000256" key="2">
    <source>
        <dbReference type="ARBA" id="ARBA00023125"/>
    </source>
</evidence>
<dbReference type="SUPFAM" id="SSF46785">
    <property type="entry name" value="Winged helix' DNA-binding domain"/>
    <property type="match status" value="1"/>
</dbReference>
<dbReference type="PRINTS" id="PR00778">
    <property type="entry name" value="HTHARSR"/>
</dbReference>
<evidence type="ECO:0000313" key="6">
    <source>
        <dbReference type="EMBL" id="MBD1318936.1"/>
    </source>
</evidence>
<feature type="domain" description="HTH arsR-type" evidence="5">
    <location>
        <begin position="27"/>
        <end position="123"/>
    </location>
</feature>
<dbReference type="InterPro" id="IPR036388">
    <property type="entry name" value="WH-like_DNA-bd_sf"/>
</dbReference>
<dbReference type="NCBIfam" id="NF033788">
    <property type="entry name" value="HTH_metalloreg"/>
    <property type="match status" value="1"/>
</dbReference>
<protein>
    <submittedName>
        <fullName evidence="6">Helix-turn-helix transcriptional regulator</fullName>
    </submittedName>
</protein>
<accession>A0ABR7W7Y1</accession>
<reference evidence="6 7" key="1">
    <citation type="submission" date="2020-09" db="EMBL/GenBank/DDBJ databases">
        <title>Novel species in genus Gordonia.</title>
        <authorList>
            <person name="Zhang G."/>
        </authorList>
    </citation>
    <scope>NUCLEOTIDE SEQUENCE [LARGE SCALE GENOMIC DNA]</scope>
    <source>
        <strain evidence="6 7">ON-33</strain>
    </source>
</reference>
<keyword evidence="7" id="KW-1185">Reference proteome</keyword>
<dbReference type="InterPro" id="IPR036390">
    <property type="entry name" value="WH_DNA-bd_sf"/>
</dbReference>
<keyword evidence="1" id="KW-0805">Transcription regulation</keyword>
<feature type="compositionally biased region" description="Basic and acidic residues" evidence="4">
    <location>
        <begin position="1"/>
        <end position="12"/>
    </location>
</feature>
<dbReference type="Pfam" id="PF12840">
    <property type="entry name" value="HTH_20"/>
    <property type="match status" value="1"/>
</dbReference>
<dbReference type="PROSITE" id="PS50987">
    <property type="entry name" value="HTH_ARSR_2"/>
    <property type="match status" value="1"/>
</dbReference>
<dbReference type="PANTHER" id="PTHR43132:SF2">
    <property type="entry name" value="ARSENICAL RESISTANCE OPERON REPRESSOR ARSR-RELATED"/>
    <property type="match status" value="1"/>
</dbReference>
<sequence>MGPPLPDRRSQGDLHVPTTTSTSSDGPERPLYEIKANLFKALAHPARIRVLEVLSANGDPTAVSELLTITEIEPTRLSQHLAVLKRHHVVAAQRVGNSVFYELAHPEIAELLVIARTFLAATLGARRDQLDAIASLPPLTRS</sequence>
<proteinExistence type="predicted"/>